<dbReference type="EMBL" id="JH159160">
    <property type="protein sequence ID" value="EGZ08741.1"/>
    <property type="molecule type" value="Genomic_DNA"/>
</dbReference>
<keyword evidence="4" id="KW-0862">Zinc</keyword>
<dbReference type="KEGG" id="psoj:PHYSODRAFT_525888"/>
<evidence type="ECO:0000256" key="2">
    <source>
        <dbReference type="ARBA" id="ARBA00022723"/>
    </source>
</evidence>
<sequence>MLQRTIELEAALVKFFAHLKQPGGRKEFKGVGKKLRRPKAEEWLTIKCLQTLLGPFAVASETLGGQAYPTMPLVLPALSGIRKHLERTDLFSAFAAEAGEESYVPETVAKMNECRKVMLELYETRFKDVENSELRWVAFLDPREHRNFMYHHMFGPDIVPSGASDLTTECTKEFSRYLEAIARVKSTVIPFTWWQVNGTNYPNLRRLARKWLGSVATSVPSKRAFSTSGNILTVKRSSLKPDRVRDLVFLAENWKGINALTPHRRSGAA</sequence>
<keyword evidence="8" id="KW-1185">Reference proteome</keyword>
<dbReference type="PANTHER" id="PTHR46481">
    <property type="entry name" value="ZINC FINGER BED DOMAIN-CONTAINING PROTEIN 4"/>
    <property type="match status" value="1"/>
</dbReference>
<dbReference type="SUPFAM" id="SSF53098">
    <property type="entry name" value="Ribonuclease H-like"/>
    <property type="match status" value="1"/>
</dbReference>
<name>G5A5Y6_PHYSP</name>
<dbReference type="GO" id="GO:0005634">
    <property type="term" value="C:nucleus"/>
    <property type="evidence" value="ECO:0007669"/>
    <property type="project" value="UniProtKB-SubCell"/>
</dbReference>
<dbReference type="PANTHER" id="PTHR46481:SF10">
    <property type="entry name" value="ZINC FINGER BED DOMAIN-CONTAINING PROTEIN 39"/>
    <property type="match status" value="1"/>
</dbReference>
<dbReference type="GO" id="GO:0008270">
    <property type="term" value="F:zinc ion binding"/>
    <property type="evidence" value="ECO:0007669"/>
    <property type="project" value="UniProtKB-KW"/>
</dbReference>
<dbReference type="GO" id="GO:0046983">
    <property type="term" value="F:protein dimerization activity"/>
    <property type="evidence" value="ECO:0007669"/>
    <property type="project" value="InterPro"/>
</dbReference>
<reference evidence="7 8" key="1">
    <citation type="journal article" date="2006" name="Science">
        <title>Phytophthora genome sequences uncover evolutionary origins and mechanisms of pathogenesis.</title>
        <authorList>
            <person name="Tyler B.M."/>
            <person name="Tripathy S."/>
            <person name="Zhang X."/>
            <person name="Dehal P."/>
            <person name="Jiang R.H."/>
            <person name="Aerts A."/>
            <person name="Arredondo F.D."/>
            <person name="Baxter L."/>
            <person name="Bensasson D."/>
            <person name="Beynon J.L."/>
            <person name="Chapman J."/>
            <person name="Damasceno C.M."/>
            <person name="Dorrance A.E."/>
            <person name="Dou D."/>
            <person name="Dickerman A.W."/>
            <person name="Dubchak I.L."/>
            <person name="Garbelotto M."/>
            <person name="Gijzen M."/>
            <person name="Gordon S.G."/>
            <person name="Govers F."/>
            <person name="Grunwald N.J."/>
            <person name="Huang W."/>
            <person name="Ivors K.L."/>
            <person name="Jones R.W."/>
            <person name="Kamoun S."/>
            <person name="Krampis K."/>
            <person name="Lamour K.H."/>
            <person name="Lee M.K."/>
            <person name="McDonald W.H."/>
            <person name="Medina M."/>
            <person name="Meijer H.J."/>
            <person name="Nordberg E.K."/>
            <person name="Maclean D.J."/>
            <person name="Ospina-Giraldo M.D."/>
            <person name="Morris P.F."/>
            <person name="Phuntumart V."/>
            <person name="Putnam N.H."/>
            <person name="Rash S."/>
            <person name="Rose J.K."/>
            <person name="Sakihama Y."/>
            <person name="Salamov A.A."/>
            <person name="Savidor A."/>
            <person name="Scheuring C.F."/>
            <person name="Smith B.M."/>
            <person name="Sobral B.W."/>
            <person name="Terry A."/>
            <person name="Torto-Alalibo T.A."/>
            <person name="Win J."/>
            <person name="Xu Z."/>
            <person name="Zhang H."/>
            <person name="Grigoriev I.V."/>
            <person name="Rokhsar D.S."/>
            <person name="Boore J.L."/>
        </authorList>
    </citation>
    <scope>NUCLEOTIDE SEQUENCE [LARGE SCALE GENOMIC DNA]</scope>
    <source>
        <strain evidence="7 8">P6497</strain>
    </source>
</reference>
<comment type="subcellular location">
    <subcellularLocation>
        <location evidence="1">Nucleus</location>
    </subcellularLocation>
</comment>
<keyword evidence="2" id="KW-0479">Metal-binding</keyword>
<dbReference type="InterPro" id="IPR008906">
    <property type="entry name" value="HATC_C_dom"/>
</dbReference>
<dbReference type="STRING" id="1094619.G5A5Y6"/>
<dbReference type="InterPro" id="IPR052035">
    <property type="entry name" value="ZnF_BED_domain_contain"/>
</dbReference>
<evidence type="ECO:0000313" key="8">
    <source>
        <dbReference type="Proteomes" id="UP000002640"/>
    </source>
</evidence>
<organism evidence="7 8">
    <name type="scientific">Phytophthora sojae (strain P6497)</name>
    <name type="common">Soybean stem and root rot agent</name>
    <name type="synonym">Phytophthora megasperma f. sp. glycines</name>
    <dbReference type="NCBI Taxonomy" id="1094619"/>
    <lineage>
        <taxon>Eukaryota</taxon>
        <taxon>Sar</taxon>
        <taxon>Stramenopiles</taxon>
        <taxon>Oomycota</taxon>
        <taxon>Peronosporomycetes</taxon>
        <taxon>Peronosporales</taxon>
        <taxon>Peronosporaceae</taxon>
        <taxon>Phytophthora</taxon>
    </lineage>
</organism>
<dbReference type="SMR" id="G5A5Y6"/>
<accession>G5A5Y6</accession>
<dbReference type="GeneID" id="20660933"/>
<dbReference type="AlphaFoldDB" id="G5A5Y6"/>
<proteinExistence type="predicted"/>
<evidence type="ECO:0000256" key="4">
    <source>
        <dbReference type="ARBA" id="ARBA00022833"/>
    </source>
</evidence>
<dbReference type="Pfam" id="PF05699">
    <property type="entry name" value="Dimer_Tnp_hAT"/>
    <property type="match status" value="1"/>
</dbReference>
<dbReference type="RefSeq" id="XP_009535374.1">
    <property type="nucleotide sequence ID" value="XM_009537079.1"/>
</dbReference>
<gene>
    <name evidence="7" type="ORF">PHYSODRAFT_525888</name>
</gene>
<evidence type="ECO:0000313" key="7">
    <source>
        <dbReference type="EMBL" id="EGZ08741.1"/>
    </source>
</evidence>
<dbReference type="InterPro" id="IPR012337">
    <property type="entry name" value="RNaseH-like_sf"/>
</dbReference>
<evidence type="ECO:0000256" key="3">
    <source>
        <dbReference type="ARBA" id="ARBA00022771"/>
    </source>
</evidence>
<keyword evidence="3" id="KW-0863">Zinc-finger</keyword>
<evidence type="ECO:0000259" key="6">
    <source>
        <dbReference type="Pfam" id="PF05699"/>
    </source>
</evidence>
<feature type="domain" description="HAT C-terminal dimerisation" evidence="6">
    <location>
        <begin position="175"/>
        <end position="252"/>
    </location>
</feature>
<dbReference type="Proteomes" id="UP000002640">
    <property type="component" value="Unassembled WGS sequence"/>
</dbReference>
<evidence type="ECO:0000256" key="5">
    <source>
        <dbReference type="ARBA" id="ARBA00023242"/>
    </source>
</evidence>
<dbReference type="InParanoid" id="G5A5Y6"/>
<protein>
    <recommendedName>
        <fullName evidence="6">HAT C-terminal dimerisation domain-containing protein</fullName>
    </recommendedName>
</protein>
<keyword evidence="5" id="KW-0539">Nucleus</keyword>
<evidence type="ECO:0000256" key="1">
    <source>
        <dbReference type="ARBA" id="ARBA00004123"/>
    </source>
</evidence>